<gene>
    <name evidence="1" type="ORF">SAMN04488085_101267</name>
</gene>
<proteinExistence type="predicted"/>
<reference evidence="1 2" key="1">
    <citation type="submission" date="2016-10" db="EMBL/GenBank/DDBJ databases">
        <authorList>
            <person name="de Groot N.N."/>
        </authorList>
    </citation>
    <scope>NUCLEOTIDE SEQUENCE [LARGE SCALE GENOMIC DNA]</scope>
    <source>
        <strain evidence="1 2">DSM 45317</strain>
    </source>
</reference>
<dbReference type="AlphaFoldDB" id="A0A1I3YZ00"/>
<keyword evidence="2" id="KW-1185">Reference proteome</keyword>
<name>A0A1I3YZ00_9ACTN</name>
<dbReference type="InParanoid" id="A0A1I3YZ00"/>
<organism evidence="1 2">
    <name type="scientific">Geodermatophilus ruber</name>
    <dbReference type="NCBI Taxonomy" id="504800"/>
    <lineage>
        <taxon>Bacteria</taxon>
        <taxon>Bacillati</taxon>
        <taxon>Actinomycetota</taxon>
        <taxon>Actinomycetes</taxon>
        <taxon>Geodermatophilales</taxon>
        <taxon>Geodermatophilaceae</taxon>
        <taxon>Geodermatophilus</taxon>
    </lineage>
</organism>
<evidence type="ECO:0000313" key="1">
    <source>
        <dbReference type="EMBL" id="SFK37077.1"/>
    </source>
</evidence>
<sequence length="389" mass="42216">MSVLIQDGRRGGHLRWVTQALAAGLADGVIISPFHTPRVSIPRHQAGATVSAAVIAAGGEAVFDASTHARLLPGSDDVLHYDTWQLWGPSGIGLDSDAKRLEHLERVFARQREMSVPTLAPTLTLESPLGQAADDAFRTAELARGLDPACWQTLAGRRSFWRAGSDLDAYIGQLASLRAPCWALTVVNDIVVDNVPDLADTEAFSGLLRTVHSLSQRARVIICHADYAGVPAVAAGASDIGAGWDRGMRFFDPRSFQLTTPGIQIPASYVTQGRLGAVLRRDTGDAIARLGDAFATTLRGGPMPADDTAERSHHLRQLRDLVNAVSGHGVARPGRIGELRNFYERSMADFDSLLTRLPRTTLQESSRMRWVEQPYRALKAYAEAEGLWL</sequence>
<evidence type="ECO:0000313" key="2">
    <source>
        <dbReference type="Proteomes" id="UP000199152"/>
    </source>
</evidence>
<accession>A0A1I3YZ00</accession>
<dbReference type="Proteomes" id="UP000199152">
    <property type="component" value="Unassembled WGS sequence"/>
</dbReference>
<dbReference type="EMBL" id="FOSW01000001">
    <property type="protein sequence ID" value="SFK37077.1"/>
    <property type="molecule type" value="Genomic_DNA"/>
</dbReference>
<protein>
    <submittedName>
        <fullName evidence="1">Uncharacterized protein</fullName>
    </submittedName>
</protein>